<proteinExistence type="predicted"/>
<dbReference type="AlphaFoldDB" id="A0ABC9SCF8"/>
<gene>
    <name evidence="2" type="ORF">LEP1GSC056_4000</name>
</gene>
<feature type="transmembrane region" description="Helical" evidence="1">
    <location>
        <begin position="12"/>
        <end position="30"/>
    </location>
</feature>
<keyword evidence="1" id="KW-1133">Transmembrane helix</keyword>
<accession>A0ABC9SCF8</accession>
<keyword evidence="1" id="KW-0812">Transmembrane</keyword>
<evidence type="ECO:0000313" key="2">
    <source>
        <dbReference type="EMBL" id="EMN15382.1"/>
    </source>
</evidence>
<name>A0ABC9SCF8_LEPBO</name>
<comment type="caution">
    <text evidence="2">The sequence shown here is derived from an EMBL/GenBank/DDBJ whole genome shotgun (WGS) entry which is preliminary data.</text>
</comment>
<evidence type="ECO:0000256" key="1">
    <source>
        <dbReference type="SAM" id="Phobius"/>
    </source>
</evidence>
<organism evidence="2 3">
    <name type="scientific">Leptospira borgpetersenii str. Brem 328</name>
    <dbReference type="NCBI Taxonomy" id="1049780"/>
    <lineage>
        <taxon>Bacteria</taxon>
        <taxon>Pseudomonadati</taxon>
        <taxon>Spirochaetota</taxon>
        <taxon>Spirochaetia</taxon>
        <taxon>Leptospirales</taxon>
        <taxon>Leptospiraceae</taxon>
        <taxon>Leptospira</taxon>
    </lineage>
</organism>
<reference evidence="2 3" key="1">
    <citation type="submission" date="2013-01" db="EMBL/GenBank/DDBJ databases">
        <authorList>
            <person name="Harkins D.M."/>
            <person name="Durkin A.S."/>
            <person name="Brinkac L.M."/>
            <person name="Haft D.H."/>
            <person name="Selengut J.D."/>
            <person name="Sanka R."/>
            <person name="DePew J."/>
            <person name="Purushe J."/>
            <person name="Hartskeerl R.A."/>
            <person name="Ahmed A."/>
            <person name="van der Linden H."/>
            <person name="Goris M.G.A."/>
            <person name="Vinetz J.M."/>
            <person name="Sutton G.G."/>
            <person name="Nierman W.C."/>
            <person name="Fouts D.E."/>
        </authorList>
    </citation>
    <scope>NUCLEOTIDE SEQUENCE [LARGE SCALE GENOMIC DNA]</scope>
    <source>
        <strain evidence="2 3">Brem 328</strain>
    </source>
</reference>
<protein>
    <submittedName>
        <fullName evidence="2">Uncharacterized protein</fullName>
    </submittedName>
</protein>
<sequence>MGGCFSFLKASLSRSLSGILIVYLFVIPLFSENRTSRELFIEDKIGSIQKEGIYKERSWLTLLHYEEVSENKYRSYADSDSFFSLRLVKRIHL</sequence>
<dbReference type="Proteomes" id="UP000012166">
    <property type="component" value="Unassembled WGS sequence"/>
</dbReference>
<keyword evidence="1" id="KW-0472">Membrane</keyword>
<evidence type="ECO:0000313" key="3">
    <source>
        <dbReference type="Proteomes" id="UP000012166"/>
    </source>
</evidence>
<dbReference type="EMBL" id="AHMS02000047">
    <property type="protein sequence ID" value="EMN15382.1"/>
    <property type="molecule type" value="Genomic_DNA"/>
</dbReference>